<dbReference type="RefSeq" id="WP_193190515.1">
    <property type="nucleotide sequence ID" value="NZ_JACZFR010000013.1"/>
</dbReference>
<evidence type="ECO:0000256" key="2">
    <source>
        <dbReference type="ARBA" id="ARBA00022475"/>
    </source>
</evidence>
<dbReference type="Pfam" id="PF02687">
    <property type="entry name" value="FtsX"/>
    <property type="match status" value="1"/>
</dbReference>
<feature type="transmembrane region" description="Helical" evidence="6">
    <location>
        <begin position="313"/>
        <end position="331"/>
    </location>
</feature>
<evidence type="ECO:0000313" key="9">
    <source>
        <dbReference type="EMBL" id="MFC6633887.1"/>
    </source>
</evidence>
<name>A0ABW1YP84_9GAMM</name>
<feature type="domain" description="ABC3 transporter permease C-terminal" evidence="7">
    <location>
        <begin position="264"/>
        <end position="379"/>
    </location>
</feature>
<dbReference type="PANTHER" id="PTHR43738:SF3">
    <property type="entry name" value="ABC TRANSPORTER PERMEASE"/>
    <property type="match status" value="1"/>
</dbReference>
<evidence type="ECO:0000313" key="10">
    <source>
        <dbReference type="Proteomes" id="UP001596425"/>
    </source>
</evidence>
<reference evidence="10" key="1">
    <citation type="journal article" date="2019" name="Int. J. Syst. Evol. Microbiol.">
        <title>The Global Catalogue of Microorganisms (GCM) 10K type strain sequencing project: providing services to taxonomists for standard genome sequencing and annotation.</title>
        <authorList>
            <consortium name="The Broad Institute Genomics Platform"/>
            <consortium name="The Broad Institute Genome Sequencing Center for Infectious Disease"/>
            <person name="Wu L."/>
            <person name="Ma J."/>
        </authorList>
    </citation>
    <scope>NUCLEOTIDE SEQUENCE [LARGE SCALE GENOMIC DNA]</scope>
    <source>
        <strain evidence="10">CGMCC 1.13718</strain>
    </source>
</reference>
<keyword evidence="4 6" id="KW-1133">Transmembrane helix</keyword>
<dbReference type="Proteomes" id="UP001596425">
    <property type="component" value="Unassembled WGS sequence"/>
</dbReference>
<feature type="transmembrane region" description="Helical" evidence="6">
    <location>
        <begin position="351"/>
        <end position="375"/>
    </location>
</feature>
<accession>A0ABW1YP84</accession>
<keyword evidence="2" id="KW-1003">Cell membrane</keyword>
<dbReference type="Pfam" id="PF12704">
    <property type="entry name" value="MacB_PCD"/>
    <property type="match status" value="1"/>
</dbReference>
<evidence type="ECO:0000256" key="1">
    <source>
        <dbReference type="ARBA" id="ARBA00004651"/>
    </source>
</evidence>
<gene>
    <name evidence="9" type="ORF">ACFQBM_11360</name>
</gene>
<sequence length="386" mass="42325">MSDLYLIYKNMTRKPLRLFLTCFAIFIAFLIYGAVTTLKSALDAGIDLAADNRLVVVNKINFTQPLPIAYAQKVAAVEGVEHVTYANWFGGYYQEARNQIVAMAVEPESLLQVYEREIVLPLEQRAAWLGNRQGLIAGKNLAQRLGWKVGDRVPVSSNIFSHKEGGHTWDFVVEGIFTGSDPQHDTNSMYFHYKYFMETQSFGGDWIGWITLTTVDPAQNQRIADEIDNGFANSQAETDTSTEAAFSKAFIEQIGNIGLIIFGVVFMAFFTILILVGNTMALAVRERTGEIAVLKTLGFAAPRIFKMVLTESLLIALIGGLAGLGAAWLIVEGAKATMAQFLPNLVLDSGIALQALAFMLLLGLVTGLLPALNALRLNIVTAFNRG</sequence>
<keyword evidence="5 6" id="KW-0472">Membrane</keyword>
<comment type="caution">
    <text evidence="9">The sequence shown here is derived from an EMBL/GenBank/DDBJ whole genome shotgun (WGS) entry which is preliminary data.</text>
</comment>
<feature type="domain" description="MacB-like periplasmic core" evidence="8">
    <location>
        <begin position="23"/>
        <end position="228"/>
    </location>
</feature>
<dbReference type="InterPro" id="IPR025857">
    <property type="entry name" value="MacB_PCD"/>
</dbReference>
<comment type="subcellular location">
    <subcellularLocation>
        <location evidence="1">Cell membrane</location>
        <topology evidence="1">Multi-pass membrane protein</topology>
    </subcellularLocation>
</comment>
<evidence type="ECO:0000256" key="3">
    <source>
        <dbReference type="ARBA" id="ARBA00022692"/>
    </source>
</evidence>
<keyword evidence="10" id="KW-1185">Reference proteome</keyword>
<organism evidence="9 10">
    <name type="scientific">Microbulbifer taiwanensis</name>
    <dbReference type="NCBI Taxonomy" id="986746"/>
    <lineage>
        <taxon>Bacteria</taxon>
        <taxon>Pseudomonadati</taxon>
        <taxon>Pseudomonadota</taxon>
        <taxon>Gammaproteobacteria</taxon>
        <taxon>Cellvibrionales</taxon>
        <taxon>Microbulbiferaceae</taxon>
        <taxon>Microbulbifer</taxon>
    </lineage>
</organism>
<evidence type="ECO:0000256" key="5">
    <source>
        <dbReference type="ARBA" id="ARBA00023136"/>
    </source>
</evidence>
<evidence type="ECO:0000256" key="4">
    <source>
        <dbReference type="ARBA" id="ARBA00022989"/>
    </source>
</evidence>
<evidence type="ECO:0000256" key="6">
    <source>
        <dbReference type="SAM" id="Phobius"/>
    </source>
</evidence>
<dbReference type="InterPro" id="IPR003838">
    <property type="entry name" value="ABC3_permease_C"/>
</dbReference>
<feature type="transmembrane region" description="Helical" evidence="6">
    <location>
        <begin position="257"/>
        <end position="277"/>
    </location>
</feature>
<evidence type="ECO:0000259" key="7">
    <source>
        <dbReference type="Pfam" id="PF02687"/>
    </source>
</evidence>
<evidence type="ECO:0000259" key="8">
    <source>
        <dbReference type="Pfam" id="PF12704"/>
    </source>
</evidence>
<proteinExistence type="predicted"/>
<dbReference type="PANTHER" id="PTHR43738">
    <property type="entry name" value="ABC TRANSPORTER, MEMBRANE PROTEIN"/>
    <property type="match status" value="1"/>
</dbReference>
<protein>
    <submittedName>
        <fullName evidence="9">ABC transporter permease</fullName>
    </submittedName>
</protein>
<dbReference type="EMBL" id="JBHSVR010000001">
    <property type="protein sequence ID" value="MFC6633887.1"/>
    <property type="molecule type" value="Genomic_DNA"/>
</dbReference>
<keyword evidence="3 6" id="KW-0812">Transmembrane</keyword>
<dbReference type="InterPro" id="IPR051125">
    <property type="entry name" value="ABC-4/HrtB_transporter"/>
</dbReference>